<dbReference type="InterPro" id="IPR050469">
    <property type="entry name" value="Diguanylate_Cyclase"/>
</dbReference>
<evidence type="ECO:0000259" key="5">
    <source>
        <dbReference type="PROSITE" id="PS50887"/>
    </source>
</evidence>
<dbReference type="SMART" id="SM00267">
    <property type="entry name" value="GGDEF"/>
    <property type="match status" value="1"/>
</dbReference>
<dbReference type="NCBIfam" id="TIGR00254">
    <property type="entry name" value="GGDEF"/>
    <property type="match status" value="1"/>
</dbReference>
<evidence type="ECO:0000256" key="4">
    <source>
        <dbReference type="SAM" id="Phobius"/>
    </source>
</evidence>
<gene>
    <name evidence="6" type="ORF">QV13_27345</name>
</gene>
<dbReference type="InterPro" id="IPR029787">
    <property type="entry name" value="Nucleotide_cyclase"/>
</dbReference>
<keyword evidence="4" id="KW-1133">Transmembrane helix</keyword>
<comment type="catalytic activity">
    <reaction evidence="2">
        <text>2 GTP = 3',3'-c-di-GMP + 2 diphosphate</text>
        <dbReference type="Rhea" id="RHEA:24898"/>
        <dbReference type="ChEBI" id="CHEBI:33019"/>
        <dbReference type="ChEBI" id="CHEBI:37565"/>
        <dbReference type="ChEBI" id="CHEBI:58805"/>
        <dbReference type="EC" id="2.7.7.65"/>
    </reaction>
</comment>
<dbReference type="EC" id="2.7.7.65" evidence="1"/>
<dbReference type="SUPFAM" id="SSF55073">
    <property type="entry name" value="Nucleotide cyclase"/>
    <property type="match status" value="1"/>
</dbReference>
<evidence type="ECO:0000313" key="6">
    <source>
        <dbReference type="EMBL" id="OCX13799.1"/>
    </source>
</evidence>
<feature type="transmembrane region" description="Helical" evidence="4">
    <location>
        <begin position="35"/>
        <end position="53"/>
    </location>
</feature>
<feature type="transmembrane region" description="Helical" evidence="4">
    <location>
        <begin position="65"/>
        <end position="84"/>
    </location>
</feature>
<feature type="transmembrane region" description="Helical" evidence="4">
    <location>
        <begin position="6"/>
        <end position="28"/>
    </location>
</feature>
<sequence>MNQSLFISLLNPVLSMVLSTAFFVLWSFRRENTYVLQLCLCYLAVAIGFTLQSFDFGLGPIASKIVANTLFFGALFLLAAAIILRQGLKVPVVQLLLCVAAGMGCLLWFFFAQPSFPARVFAVNYGLGAMCVVALMRLRQAKRRSVIDRMIVLVAGLRAADFFVRPLAVAMFDSVNAGQSPPITSSYWLTTSLSVMVFSLLIALTLLTAVALDTIKELEAESETDPLSKLLNRRGFEQRAALMLERCARLNEPATLVLADLDHFKAVNDRFGHAVGDRVIANFAARLQAVAGPRAAVGRVGGEEFAVLLPSADLVAGRLFAETVRTAFSSEVPEGVPTGTMLTASFGVAGRFGDEELAPLTERADEALYKAKQNGRNSVRLSFQRPSPTPLGDLPAAG</sequence>
<dbReference type="Proteomes" id="UP000094412">
    <property type="component" value="Unassembled WGS sequence"/>
</dbReference>
<evidence type="ECO:0000256" key="2">
    <source>
        <dbReference type="ARBA" id="ARBA00034247"/>
    </source>
</evidence>
<feature type="region of interest" description="Disordered" evidence="3">
    <location>
        <begin position="379"/>
        <end position="398"/>
    </location>
</feature>
<dbReference type="GO" id="GO:0052621">
    <property type="term" value="F:diguanylate cyclase activity"/>
    <property type="evidence" value="ECO:0007669"/>
    <property type="project" value="UniProtKB-EC"/>
</dbReference>
<feature type="transmembrane region" description="Helical" evidence="4">
    <location>
        <begin position="192"/>
        <end position="212"/>
    </location>
</feature>
<dbReference type="GO" id="GO:0043709">
    <property type="term" value="P:cell adhesion involved in single-species biofilm formation"/>
    <property type="evidence" value="ECO:0007669"/>
    <property type="project" value="TreeGrafter"/>
</dbReference>
<keyword evidence="4" id="KW-0812">Transmembrane</keyword>
<evidence type="ECO:0000256" key="3">
    <source>
        <dbReference type="SAM" id="MobiDB-lite"/>
    </source>
</evidence>
<dbReference type="CDD" id="cd01949">
    <property type="entry name" value="GGDEF"/>
    <property type="match status" value="1"/>
</dbReference>
<feature type="transmembrane region" description="Helical" evidence="4">
    <location>
        <begin position="91"/>
        <end position="112"/>
    </location>
</feature>
<accession>A0A1C2DGA9</accession>
<evidence type="ECO:0000256" key="1">
    <source>
        <dbReference type="ARBA" id="ARBA00012528"/>
    </source>
</evidence>
<dbReference type="InterPro" id="IPR043128">
    <property type="entry name" value="Rev_trsase/Diguanyl_cyclase"/>
</dbReference>
<feature type="domain" description="GGDEF" evidence="5">
    <location>
        <begin position="252"/>
        <end position="384"/>
    </location>
</feature>
<proteinExistence type="predicted"/>
<dbReference type="PANTHER" id="PTHR45138">
    <property type="entry name" value="REGULATORY COMPONENTS OF SENSORY TRANSDUCTION SYSTEM"/>
    <property type="match status" value="1"/>
</dbReference>
<dbReference type="RefSeq" id="WP_024923128.1">
    <property type="nucleotide sequence ID" value="NZ_MDEO01000036.1"/>
</dbReference>
<dbReference type="GO" id="GO:0005886">
    <property type="term" value="C:plasma membrane"/>
    <property type="evidence" value="ECO:0007669"/>
    <property type="project" value="TreeGrafter"/>
</dbReference>
<dbReference type="AlphaFoldDB" id="A0A1C2DGA9"/>
<dbReference type="PANTHER" id="PTHR45138:SF9">
    <property type="entry name" value="DIGUANYLATE CYCLASE DGCM-RELATED"/>
    <property type="match status" value="1"/>
</dbReference>
<keyword evidence="7" id="KW-1185">Reference proteome</keyword>
<evidence type="ECO:0000313" key="7">
    <source>
        <dbReference type="Proteomes" id="UP000094412"/>
    </source>
</evidence>
<dbReference type="Gene3D" id="3.30.70.270">
    <property type="match status" value="1"/>
</dbReference>
<dbReference type="STRING" id="1566387.QV13_27345"/>
<dbReference type="PROSITE" id="PS50887">
    <property type="entry name" value="GGDEF"/>
    <property type="match status" value="1"/>
</dbReference>
<dbReference type="Pfam" id="PF00990">
    <property type="entry name" value="GGDEF"/>
    <property type="match status" value="1"/>
</dbReference>
<organism evidence="6 7">
    <name type="scientific">Mesorhizobium hungaricum</name>
    <dbReference type="NCBI Taxonomy" id="1566387"/>
    <lineage>
        <taxon>Bacteria</taxon>
        <taxon>Pseudomonadati</taxon>
        <taxon>Pseudomonadota</taxon>
        <taxon>Alphaproteobacteria</taxon>
        <taxon>Hyphomicrobiales</taxon>
        <taxon>Phyllobacteriaceae</taxon>
        <taxon>Mesorhizobium</taxon>
    </lineage>
</organism>
<keyword evidence="4" id="KW-0472">Membrane</keyword>
<dbReference type="EMBL" id="MDEO01000036">
    <property type="protein sequence ID" value="OCX13799.1"/>
    <property type="molecule type" value="Genomic_DNA"/>
</dbReference>
<dbReference type="InterPro" id="IPR000160">
    <property type="entry name" value="GGDEF_dom"/>
</dbReference>
<name>A0A1C2DGA9_9HYPH</name>
<comment type="caution">
    <text evidence="6">The sequence shown here is derived from an EMBL/GenBank/DDBJ whole genome shotgun (WGS) entry which is preliminary data.</text>
</comment>
<feature type="transmembrane region" description="Helical" evidence="4">
    <location>
        <begin position="150"/>
        <end position="172"/>
    </location>
</feature>
<protein>
    <recommendedName>
        <fullName evidence="1">diguanylate cyclase</fullName>
        <ecNumber evidence="1">2.7.7.65</ecNumber>
    </recommendedName>
</protein>
<feature type="transmembrane region" description="Helical" evidence="4">
    <location>
        <begin position="118"/>
        <end position="138"/>
    </location>
</feature>
<dbReference type="GO" id="GO:1902201">
    <property type="term" value="P:negative regulation of bacterial-type flagellum-dependent cell motility"/>
    <property type="evidence" value="ECO:0007669"/>
    <property type="project" value="TreeGrafter"/>
</dbReference>
<reference evidence="6 7" key="1">
    <citation type="submission" date="2016-08" db="EMBL/GenBank/DDBJ databases">
        <title>Whole genome sequence of Mesorhizobium sp. strain UASWS1009 isolated from industrial sewage.</title>
        <authorList>
            <person name="Crovadore J."/>
            <person name="Calmin G."/>
            <person name="Chablais R."/>
            <person name="Cochard B."/>
            <person name="Lefort F."/>
        </authorList>
    </citation>
    <scope>NUCLEOTIDE SEQUENCE [LARGE SCALE GENOMIC DNA]</scope>
    <source>
        <strain evidence="6 7">UASWS1009</strain>
    </source>
</reference>
<dbReference type="FunFam" id="3.30.70.270:FF:000001">
    <property type="entry name" value="Diguanylate cyclase domain protein"/>
    <property type="match status" value="1"/>
</dbReference>